<dbReference type="EMBL" id="RDQH01000342">
    <property type="protein sequence ID" value="RXH69811.1"/>
    <property type="molecule type" value="Genomic_DNA"/>
</dbReference>
<accession>A0A498HKX1</accession>
<gene>
    <name evidence="7" type="ORF">DVH24_007067</name>
</gene>
<dbReference type="InterPro" id="IPR035595">
    <property type="entry name" value="UDP_glycos_trans_CS"/>
</dbReference>
<reference evidence="7 8" key="1">
    <citation type="submission" date="2018-10" db="EMBL/GenBank/DDBJ databases">
        <title>A high-quality apple genome assembly.</title>
        <authorList>
            <person name="Hu J."/>
        </authorList>
    </citation>
    <scope>NUCLEOTIDE SEQUENCE [LARGE SCALE GENOMIC DNA]</scope>
    <source>
        <strain evidence="8">cv. HFTH1</strain>
        <tissue evidence="7">Young leaf</tissue>
    </source>
</reference>
<proteinExistence type="inferred from homology"/>
<evidence type="ECO:0000256" key="1">
    <source>
        <dbReference type="ARBA" id="ARBA00009995"/>
    </source>
</evidence>
<evidence type="ECO:0000313" key="7">
    <source>
        <dbReference type="EMBL" id="RXH69811.1"/>
    </source>
</evidence>
<dbReference type="CDD" id="cd03784">
    <property type="entry name" value="GT1_Gtf-like"/>
    <property type="match status" value="1"/>
</dbReference>
<evidence type="ECO:0000256" key="5">
    <source>
        <dbReference type="RuleBase" id="RU362057"/>
    </source>
</evidence>
<evidence type="ECO:0000256" key="2">
    <source>
        <dbReference type="ARBA" id="ARBA00022676"/>
    </source>
</evidence>
<name>A0A498HKX1_MALDO</name>
<dbReference type="PANTHER" id="PTHR11926:SF727">
    <property type="entry name" value="UDP-GLYCOSYLTRANSFERASE 74B1"/>
    <property type="match status" value="1"/>
</dbReference>
<dbReference type="PROSITE" id="PS00375">
    <property type="entry name" value="UDPGT"/>
    <property type="match status" value="1"/>
</dbReference>
<dbReference type="EC" id="2.4.1.-" evidence="5"/>
<keyword evidence="8" id="KW-1185">Reference proteome</keyword>
<dbReference type="PANTHER" id="PTHR11926">
    <property type="entry name" value="GLUCOSYL/GLUCURONOSYL TRANSFERASES"/>
    <property type="match status" value="1"/>
</dbReference>
<protein>
    <recommendedName>
        <fullName evidence="5">Glycosyltransferase</fullName>
        <ecNumber evidence="5">2.4.1.-</ecNumber>
    </recommendedName>
</protein>
<comment type="caution">
    <text evidence="7">The sequence shown here is derived from an EMBL/GenBank/DDBJ whole genome shotgun (WGS) entry which is preliminary data.</text>
</comment>
<organism evidence="7 8">
    <name type="scientific">Malus domestica</name>
    <name type="common">Apple</name>
    <name type="synonym">Pyrus malus</name>
    <dbReference type="NCBI Taxonomy" id="3750"/>
    <lineage>
        <taxon>Eukaryota</taxon>
        <taxon>Viridiplantae</taxon>
        <taxon>Streptophyta</taxon>
        <taxon>Embryophyta</taxon>
        <taxon>Tracheophyta</taxon>
        <taxon>Spermatophyta</taxon>
        <taxon>Magnoliopsida</taxon>
        <taxon>eudicotyledons</taxon>
        <taxon>Gunneridae</taxon>
        <taxon>Pentapetalae</taxon>
        <taxon>rosids</taxon>
        <taxon>fabids</taxon>
        <taxon>Rosales</taxon>
        <taxon>Rosaceae</taxon>
        <taxon>Amygdaloideae</taxon>
        <taxon>Maleae</taxon>
        <taxon>Malus</taxon>
    </lineage>
</organism>
<dbReference type="STRING" id="3750.A0A498HKX1"/>
<dbReference type="FunFam" id="3.40.50.2000:FF:000019">
    <property type="entry name" value="Glycosyltransferase"/>
    <property type="match status" value="1"/>
</dbReference>
<dbReference type="Proteomes" id="UP000290289">
    <property type="component" value="Chromosome 16"/>
</dbReference>
<dbReference type="InterPro" id="IPR002213">
    <property type="entry name" value="UDP_glucos_trans"/>
</dbReference>
<evidence type="ECO:0000259" key="6">
    <source>
        <dbReference type="Pfam" id="PF26168"/>
    </source>
</evidence>
<keyword evidence="2 4" id="KW-0328">Glycosyltransferase</keyword>
<evidence type="ECO:0000256" key="3">
    <source>
        <dbReference type="ARBA" id="ARBA00022679"/>
    </source>
</evidence>
<keyword evidence="3 4" id="KW-0808">Transferase</keyword>
<evidence type="ECO:0000313" key="8">
    <source>
        <dbReference type="Proteomes" id="UP000290289"/>
    </source>
</evidence>
<dbReference type="SUPFAM" id="SSF53756">
    <property type="entry name" value="UDP-Glycosyltransferase/glycogen phosphorylase"/>
    <property type="match status" value="1"/>
</dbReference>
<dbReference type="GO" id="GO:0080044">
    <property type="term" value="F:quercetin 7-O-glucosyltransferase activity"/>
    <property type="evidence" value="ECO:0007669"/>
    <property type="project" value="TreeGrafter"/>
</dbReference>
<dbReference type="GO" id="GO:0032787">
    <property type="term" value="P:monocarboxylic acid metabolic process"/>
    <property type="evidence" value="ECO:0007669"/>
    <property type="project" value="UniProtKB-ARBA"/>
</dbReference>
<dbReference type="InterPro" id="IPR058980">
    <property type="entry name" value="Glyco_transf_N"/>
</dbReference>
<comment type="similarity">
    <text evidence="1 4">Belongs to the UDP-glycosyltransferase family.</text>
</comment>
<dbReference type="FunFam" id="3.40.50.2000:FF:000057">
    <property type="entry name" value="Glycosyltransferase"/>
    <property type="match status" value="1"/>
</dbReference>
<dbReference type="Pfam" id="PF26168">
    <property type="entry name" value="Glyco_transf_N"/>
    <property type="match status" value="1"/>
</dbReference>
<feature type="domain" description="Glycosyltransferase N-terminal" evidence="6">
    <location>
        <begin position="28"/>
        <end position="78"/>
    </location>
</feature>
<dbReference type="Pfam" id="PF00201">
    <property type="entry name" value="UDPGT"/>
    <property type="match status" value="1"/>
</dbReference>
<dbReference type="AlphaFoldDB" id="A0A498HKX1"/>
<dbReference type="GO" id="GO:0080043">
    <property type="term" value="F:quercetin 3-O-glucosyltransferase activity"/>
    <property type="evidence" value="ECO:0007669"/>
    <property type="project" value="TreeGrafter"/>
</dbReference>
<sequence>MKLNQYPNLDKADWIFANTFEALEGERRVHVVVLPYPSQGHINPLLQFAKRLASKGVKATLATTTYTLNSIRVQNVGVEPISDGFDEAGFAQAADEDTFLRSFKTNGSRTLSQLLQKYESSDFPVSCIVYDSFLPWALDVAKKHGVYGASFFTNSATVCVIFSHIHRGLISLPCKLEDMPLLVPGLPPLNLPDLPSFLKKPDSNPAYLKMKLNQYPNLDKADWIFANTFEALEGEASRGISELWPVKSIGPMVPSAYLDGKIKGDRGYGASLWKPLGEECAKWLEQKLPKSVVYVSFGSMVSLTAKQMEELALGLKESGLYFMWVIRESERSKLFDGIVDSAKEQGLFVTWCNQLEALAHEAVGCFVTHCGWNSILEGLSLGVPMVAVPQWADQLTNAKFVEEIWEVGVRAKEDEEGVVRKEEFIGCLKEVMEGERSKDIKKNSSKWRAMAKKEFSEGGSSNKSIGDFVEHLRLANKNGEAKEFMNGTN</sequence>
<dbReference type="Gene3D" id="3.40.50.2000">
    <property type="entry name" value="Glycogen Phosphorylase B"/>
    <property type="match status" value="2"/>
</dbReference>
<evidence type="ECO:0000256" key="4">
    <source>
        <dbReference type="RuleBase" id="RU003718"/>
    </source>
</evidence>